<evidence type="ECO:0000256" key="1">
    <source>
        <dbReference type="ARBA" id="ARBA00023015"/>
    </source>
</evidence>
<protein>
    <recommendedName>
        <fullName evidence="5">BZIP domain-containing protein</fullName>
    </recommendedName>
</protein>
<feature type="domain" description="BZIP" evidence="5">
    <location>
        <begin position="216"/>
        <end position="268"/>
    </location>
</feature>
<evidence type="ECO:0000256" key="3">
    <source>
        <dbReference type="ARBA" id="ARBA00023163"/>
    </source>
</evidence>
<dbReference type="GO" id="GO:0005667">
    <property type="term" value="C:transcription regulator complex"/>
    <property type="evidence" value="ECO:0007669"/>
    <property type="project" value="TreeGrafter"/>
</dbReference>
<dbReference type="Proteomes" id="UP000696485">
    <property type="component" value="Unassembled WGS sequence"/>
</dbReference>
<dbReference type="PROSITE" id="PS50217">
    <property type="entry name" value="BZIP"/>
    <property type="match status" value="1"/>
</dbReference>
<proteinExistence type="predicted"/>
<dbReference type="PROSITE" id="PS00036">
    <property type="entry name" value="BZIP_BASIC"/>
    <property type="match status" value="1"/>
</dbReference>
<dbReference type="SMART" id="SM00338">
    <property type="entry name" value="BRLZ"/>
    <property type="match status" value="1"/>
</dbReference>
<dbReference type="AlphaFoldDB" id="A0A9P5VIM3"/>
<dbReference type="GO" id="GO:1903833">
    <property type="term" value="P:positive regulation of cellular response to amino acid starvation"/>
    <property type="evidence" value="ECO:0007669"/>
    <property type="project" value="TreeGrafter"/>
</dbReference>
<dbReference type="GO" id="GO:0001080">
    <property type="term" value="P:nitrogen catabolite activation of transcription from RNA polymerase II promoter"/>
    <property type="evidence" value="ECO:0007669"/>
    <property type="project" value="TreeGrafter"/>
</dbReference>
<evidence type="ECO:0000259" key="5">
    <source>
        <dbReference type="PROSITE" id="PS50217"/>
    </source>
</evidence>
<keyword evidence="7" id="KW-1185">Reference proteome</keyword>
<gene>
    <name evidence="6" type="ORF">BG006_010640</name>
</gene>
<dbReference type="EMBL" id="JAAAUY010000856">
    <property type="protein sequence ID" value="KAF9325895.1"/>
    <property type="molecule type" value="Genomic_DNA"/>
</dbReference>
<sequence length="301" mass="31859">MAIPNLFSLLDSSNAKLTQSVGSLESALAQFSKLAASIEQPTVSGPLYQNGGGFDSWLAAEFQYGALLGGDETSSVAPSPSTISEESPLLELENLVGTGPSLFETSSLGLPNVPTLSLPQSPISSSSNTTSFSDLQRAAAELNIPWSEELGLAYLARVHSTSVEVPSLPAVSSVAPSLSPLASPVVSSVAAPKTETPAKTTPSNKKRVAASVEEESEEVLAKRAKNTDAARRSRLKKLVKLETLEVKVHELEATNNRLNMRIAVLETEKNNFLIKDAEQAARIAQLEAKVVEAHLALTNRS</sequence>
<evidence type="ECO:0000256" key="4">
    <source>
        <dbReference type="SAM" id="Coils"/>
    </source>
</evidence>
<feature type="coiled-coil region" evidence="4">
    <location>
        <begin position="241"/>
        <end position="294"/>
    </location>
</feature>
<keyword evidence="2" id="KW-0238">DNA-binding</keyword>
<dbReference type="SUPFAM" id="SSF57959">
    <property type="entry name" value="Leucine zipper domain"/>
    <property type="match status" value="1"/>
</dbReference>
<dbReference type="GO" id="GO:0000978">
    <property type="term" value="F:RNA polymerase II cis-regulatory region sequence-specific DNA binding"/>
    <property type="evidence" value="ECO:0007669"/>
    <property type="project" value="TreeGrafter"/>
</dbReference>
<accession>A0A9P5VIM3</accession>
<dbReference type="Gene3D" id="3.30.160.60">
    <property type="entry name" value="Classic Zinc Finger"/>
    <property type="match status" value="1"/>
</dbReference>
<evidence type="ECO:0000313" key="6">
    <source>
        <dbReference type="EMBL" id="KAF9325895.1"/>
    </source>
</evidence>
<dbReference type="InterPro" id="IPR046347">
    <property type="entry name" value="bZIP_sf"/>
</dbReference>
<reference evidence="6" key="1">
    <citation type="journal article" date="2020" name="Fungal Divers.">
        <title>Resolving the Mortierellaceae phylogeny through synthesis of multi-gene phylogenetics and phylogenomics.</title>
        <authorList>
            <person name="Vandepol N."/>
            <person name="Liber J."/>
            <person name="Desiro A."/>
            <person name="Na H."/>
            <person name="Kennedy M."/>
            <person name="Barry K."/>
            <person name="Grigoriev I.V."/>
            <person name="Miller A.N."/>
            <person name="O'Donnell K."/>
            <person name="Stajich J.E."/>
            <person name="Bonito G."/>
        </authorList>
    </citation>
    <scope>NUCLEOTIDE SEQUENCE</scope>
    <source>
        <strain evidence="6">NVP1</strain>
    </source>
</reference>
<organism evidence="6 7">
    <name type="scientific">Podila minutissima</name>
    <dbReference type="NCBI Taxonomy" id="64525"/>
    <lineage>
        <taxon>Eukaryota</taxon>
        <taxon>Fungi</taxon>
        <taxon>Fungi incertae sedis</taxon>
        <taxon>Mucoromycota</taxon>
        <taxon>Mortierellomycotina</taxon>
        <taxon>Mortierellomycetes</taxon>
        <taxon>Mortierellales</taxon>
        <taxon>Mortierellaceae</taxon>
        <taxon>Podila</taxon>
    </lineage>
</organism>
<dbReference type="CDD" id="cd12193">
    <property type="entry name" value="bZIP_GCN4"/>
    <property type="match status" value="1"/>
</dbReference>
<dbReference type="PANTHER" id="PTHR11462:SF35">
    <property type="entry name" value="TRANSCRIPTION FACTOR JRA"/>
    <property type="match status" value="1"/>
</dbReference>
<name>A0A9P5VIM3_9FUNG</name>
<keyword evidence="3" id="KW-0804">Transcription</keyword>
<evidence type="ECO:0000256" key="2">
    <source>
        <dbReference type="ARBA" id="ARBA00023125"/>
    </source>
</evidence>
<dbReference type="Pfam" id="PF07716">
    <property type="entry name" value="bZIP_2"/>
    <property type="match status" value="1"/>
</dbReference>
<dbReference type="InterPro" id="IPR050946">
    <property type="entry name" value="AP-1_TF_bZIP"/>
</dbReference>
<dbReference type="PANTHER" id="PTHR11462">
    <property type="entry name" value="JUN TRANSCRIPTION FACTOR-RELATED"/>
    <property type="match status" value="1"/>
</dbReference>
<keyword evidence="1" id="KW-0805">Transcription regulation</keyword>
<dbReference type="GO" id="GO:0000981">
    <property type="term" value="F:DNA-binding transcription factor activity, RNA polymerase II-specific"/>
    <property type="evidence" value="ECO:0007669"/>
    <property type="project" value="TreeGrafter"/>
</dbReference>
<dbReference type="InterPro" id="IPR004827">
    <property type="entry name" value="bZIP"/>
</dbReference>
<keyword evidence="4" id="KW-0175">Coiled coil</keyword>
<evidence type="ECO:0000313" key="7">
    <source>
        <dbReference type="Proteomes" id="UP000696485"/>
    </source>
</evidence>
<comment type="caution">
    <text evidence="6">The sequence shown here is derived from an EMBL/GenBank/DDBJ whole genome shotgun (WGS) entry which is preliminary data.</text>
</comment>